<dbReference type="OrthoDB" id="3450072at2"/>
<name>A0A3M2M819_9ACTN</name>
<protein>
    <recommendedName>
        <fullName evidence="4">Protein-L-isoaspartate O-methyltransferase</fullName>
        <ecNumber evidence="3">2.1.1.77</ecNumber>
    </recommendedName>
    <alternativeName>
        <fullName evidence="11">L-isoaspartyl protein carboxyl methyltransferase</fullName>
    </alternativeName>
    <alternativeName>
        <fullName evidence="9">Protein L-isoaspartyl methyltransferase</fullName>
    </alternativeName>
    <alternativeName>
        <fullName evidence="10">Protein-beta-aspartate methyltransferase</fullName>
    </alternativeName>
</protein>
<evidence type="ECO:0000256" key="11">
    <source>
        <dbReference type="ARBA" id="ARBA00031350"/>
    </source>
</evidence>
<dbReference type="CDD" id="cd02440">
    <property type="entry name" value="AdoMet_MTases"/>
    <property type="match status" value="1"/>
</dbReference>
<evidence type="ECO:0000256" key="6">
    <source>
        <dbReference type="ARBA" id="ARBA00022603"/>
    </source>
</evidence>
<evidence type="ECO:0000313" key="12">
    <source>
        <dbReference type="EMBL" id="RMI45120.1"/>
    </source>
</evidence>
<evidence type="ECO:0000256" key="2">
    <source>
        <dbReference type="ARBA" id="ARBA00005369"/>
    </source>
</evidence>
<proteinExistence type="inferred from homology"/>
<evidence type="ECO:0000256" key="5">
    <source>
        <dbReference type="ARBA" id="ARBA00022490"/>
    </source>
</evidence>
<evidence type="ECO:0000256" key="10">
    <source>
        <dbReference type="ARBA" id="ARBA00031323"/>
    </source>
</evidence>
<sequence>MSNTWESHAQALAAKVTHPGSRWWGPVCSTPRHLLVPRWWEDDDSSWTMRDGSDDKSAWLRAVYSDRTLVTRVGPRHADHAAPDDITTGPPTSSSTLPGLLLTMYRHAQLYNGADVLDVGVGSGYGTALLSAALGGHAITAVDIDPYLVEAAAERLADLGVQAKLAVADATGPLPGSYDRIVSTVAVRPIPPSWIQALRPGGRLVTTLTGIRAILTATKTGDAGAMVAEGRFEWDRAGFMSTRTGPDYPPAPVAKPNEAEGDEGIGRYPVVDVEESWELRSMLEIDHPGLVHRFERSGDRKTAWMIHPDGSWARATATGDALPIVRQAGPRRLWDALDDLRHRWLIDGELPLFGARAWVSAGGTVHLARGSWRARV</sequence>
<keyword evidence="6 12" id="KW-0489">Methyltransferase</keyword>
<evidence type="ECO:0000256" key="4">
    <source>
        <dbReference type="ARBA" id="ARBA00013346"/>
    </source>
</evidence>
<organism evidence="12 13">
    <name type="scientific">Actinomadura harenae</name>
    <dbReference type="NCBI Taxonomy" id="2483351"/>
    <lineage>
        <taxon>Bacteria</taxon>
        <taxon>Bacillati</taxon>
        <taxon>Actinomycetota</taxon>
        <taxon>Actinomycetes</taxon>
        <taxon>Streptosporangiales</taxon>
        <taxon>Thermomonosporaceae</taxon>
        <taxon>Actinomadura</taxon>
    </lineage>
</organism>
<dbReference type="AlphaFoldDB" id="A0A3M2M819"/>
<dbReference type="Proteomes" id="UP000282674">
    <property type="component" value="Unassembled WGS sequence"/>
</dbReference>
<dbReference type="InterPro" id="IPR000682">
    <property type="entry name" value="PCMT"/>
</dbReference>
<dbReference type="GO" id="GO:0005737">
    <property type="term" value="C:cytoplasm"/>
    <property type="evidence" value="ECO:0007669"/>
    <property type="project" value="UniProtKB-SubCell"/>
</dbReference>
<dbReference type="PANTHER" id="PTHR11579:SF0">
    <property type="entry name" value="PROTEIN-L-ISOASPARTATE(D-ASPARTATE) O-METHYLTRANSFERASE"/>
    <property type="match status" value="1"/>
</dbReference>
<dbReference type="InterPro" id="IPR029063">
    <property type="entry name" value="SAM-dependent_MTases_sf"/>
</dbReference>
<dbReference type="EMBL" id="RFFG01000015">
    <property type="protein sequence ID" value="RMI45120.1"/>
    <property type="molecule type" value="Genomic_DNA"/>
</dbReference>
<keyword evidence="5" id="KW-0963">Cytoplasm</keyword>
<comment type="subcellular location">
    <subcellularLocation>
        <location evidence="1">Cytoplasm</location>
    </subcellularLocation>
</comment>
<dbReference type="PANTHER" id="PTHR11579">
    <property type="entry name" value="PROTEIN-L-ISOASPARTATE O-METHYLTRANSFERASE"/>
    <property type="match status" value="1"/>
</dbReference>
<reference evidence="12 13" key="1">
    <citation type="submission" date="2018-10" db="EMBL/GenBank/DDBJ databases">
        <title>Isolation from soil.</title>
        <authorList>
            <person name="Hu J."/>
        </authorList>
    </citation>
    <scope>NUCLEOTIDE SEQUENCE [LARGE SCALE GENOMIC DNA]</scope>
    <source>
        <strain evidence="12 13">NEAU-Ht49</strain>
    </source>
</reference>
<comment type="similarity">
    <text evidence="2">Belongs to the methyltransferase superfamily. L-isoaspartyl/D-aspartyl protein methyltransferase family.</text>
</comment>
<evidence type="ECO:0000256" key="3">
    <source>
        <dbReference type="ARBA" id="ARBA00011890"/>
    </source>
</evidence>
<dbReference type="GO" id="GO:0032259">
    <property type="term" value="P:methylation"/>
    <property type="evidence" value="ECO:0007669"/>
    <property type="project" value="UniProtKB-KW"/>
</dbReference>
<comment type="caution">
    <text evidence="12">The sequence shown here is derived from an EMBL/GenBank/DDBJ whole genome shotgun (WGS) entry which is preliminary data.</text>
</comment>
<evidence type="ECO:0000313" key="13">
    <source>
        <dbReference type="Proteomes" id="UP000282674"/>
    </source>
</evidence>
<dbReference type="SUPFAM" id="SSF53335">
    <property type="entry name" value="S-adenosyl-L-methionine-dependent methyltransferases"/>
    <property type="match status" value="1"/>
</dbReference>
<evidence type="ECO:0000256" key="9">
    <source>
        <dbReference type="ARBA" id="ARBA00030757"/>
    </source>
</evidence>
<gene>
    <name evidence="12" type="ORF">EBO15_11175</name>
</gene>
<evidence type="ECO:0000256" key="7">
    <source>
        <dbReference type="ARBA" id="ARBA00022679"/>
    </source>
</evidence>
<evidence type="ECO:0000256" key="8">
    <source>
        <dbReference type="ARBA" id="ARBA00022691"/>
    </source>
</evidence>
<dbReference type="RefSeq" id="WP_122194263.1">
    <property type="nucleotide sequence ID" value="NZ_JBHSKC010000001.1"/>
</dbReference>
<keyword evidence="8" id="KW-0949">S-adenosyl-L-methionine</keyword>
<dbReference type="EC" id="2.1.1.77" evidence="3"/>
<dbReference type="GO" id="GO:0004719">
    <property type="term" value="F:protein-L-isoaspartate (D-aspartate) O-methyltransferase activity"/>
    <property type="evidence" value="ECO:0007669"/>
    <property type="project" value="UniProtKB-EC"/>
</dbReference>
<keyword evidence="7 12" id="KW-0808">Transferase</keyword>
<keyword evidence="13" id="KW-1185">Reference proteome</keyword>
<accession>A0A3M2M819</accession>
<evidence type="ECO:0000256" key="1">
    <source>
        <dbReference type="ARBA" id="ARBA00004496"/>
    </source>
</evidence>
<dbReference type="Gene3D" id="3.40.50.150">
    <property type="entry name" value="Vaccinia Virus protein VP39"/>
    <property type="match status" value="1"/>
</dbReference>
<dbReference type="Pfam" id="PF01135">
    <property type="entry name" value="PCMT"/>
    <property type="match status" value="1"/>
</dbReference>